<dbReference type="AlphaFoldDB" id="A0A6G7ZMR4"/>
<dbReference type="RefSeq" id="WP_166093774.1">
    <property type="nucleotide sequence ID" value="NZ_CP049871.1"/>
</dbReference>
<gene>
    <name evidence="1" type="ORF">G7078_05375</name>
</gene>
<proteinExistence type="predicted"/>
<evidence type="ECO:0000313" key="1">
    <source>
        <dbReference type="EMBL" id="QIL02274.1"/>
    </source>
</evidence>
<keyword evidence="2" id="KW-1185">Reference proteome</keyword>
<dbReference type="KEGG" id="ssin:G7078_05375"/>
<evidence type="ECO:0000313" key="2">
    <source>
        <dbReference type="Proteomes" id="UP000502502"/>
    </source>
</evidence>
<sequence length="109" mass="11381">MIALVSVTAMLLSGGQAGISGPRNAFNDCLTQTATRAISEKVAGDAYEAYLQAACGGKIAAFKNASIAFDVNNRIARKQATEDAEAMIADMLQSAIGNYKRRVASPAKP</sequence>
<accession>A0A6G7ZMR4</accession>
<protein>
    <submittedName>
        <fullName evidence="1">Uncharacterized protein</fullName>
    </submittedName>
</protein>
<dbReference type="Proteomes" id="UP000502502">
    <property type="component" value="Chromosome"/>
</dbReference>
<reference evidence="1 2" key="1">
    <citation type="submission" date="2020-03" db="EMBL/GenBank/DDBJ databases">
        <title>Sphingomonas sp. nov., isolated from fish.</title>
        <authorList>
            <person name="Hyun D.-W."/>
            <person name="Bae J.-W."/>
        </authorList>
    </citation>
    <scope>NUCLEOTIDE SEQUENCE [LARGE SCALE GENOMIC DNA]</scope>
    <source>
        <strain evidence="1 2">HDW15C</strain>
    </source>
</reference>
<dbReference type="EMBL" id="CP049871">
    <property type="protein sequence ID" value="QIL02274.1"/>
    <property type="molecule type" value="Genomic_DNA"/>
</dbReference>
<name>A0A6G7ZMR4_9SPHN</name>
<organism evidence="1 2">
    <name type="scientific">Sphingomonas sinipercae</name>
    <dbReference type="NCBI Taxonomy" id="2714944"/>
    <lineage>
        <taxon>Bacteria</taxon>
        <taxon>Pseudomonadati</taxon>
        <taxon>Pseudomonadota</taxon>
        <taxon>Alphaproteobacteria</taxon>
        <taxon>Sphingomonadales</taxon>
        <taxon>Sphingomonadaceae</taxon>
        <taxon>Sphingomonas</taxon>
    </lineage>
</organism>